<sequence length="80" mass="9556">MEIFEPYPAFRWIVALLFAGYLLYDLIELRAWYRALPRMVQRIVFLKLLQLRSRALKVELSLIVILFFVQGWLTVLLLKG</sequence>
<feature type="transmembrane region" description="Helical" evidence="1">
    <location>
        <begin position="54"/>
        <end position="78"/>
    </location>
</feature>
<keyword evidence="1" id="KW-0812">Transmembrane</keyword>
<name>A0A7X6DU44_9BACT</name>
<evidence type="ECO:0000256" key="1">
    <source>
        <dbReference type="SAM" id="Phobius"/>
    </source>
</evidence>
<keyword evidence="1" id="KW-0472">Membrane</keyword>
<accession>A0A7X6DU44</accession>
<proteinExistence type="predicted"/>
<dbReference type="EMBL" id="VTOW01000006">
    <property type="protein sequence ID" value="NKE73335.1"/>
    <property type="molecule type" value="Genomic_DNA"/>
</dbReference>
<comment type="caution">
    <text evidence="2">The sequence shown here is derived from an EMBL/GenBank/DDBJ whole genome shotgun (WGS) entry which is preliminary data.</text>
</comment>
<feature type="transmembrane region" description="Helical" evidence="1">
    <location>
        <begin position="12"/>
        <end position="33"/>
    </location>
</feature>
<evidence type="ECO:0000313" key="3">
    <source>
        <dbReference type="Proteomes" id="UP000534783"/>
    </source>
</evidence>
<dbReference type="RefSeq" id="WP_168063287.1">
    <property type="nucleotide sequence ID" value="NZ_VTOW01000006.1"/>
</dbReference>
<reference evidence="2 3" key="1">
    <citation type="journal article" date="2020" name="Nature">
        <title>Bacterial chemolithoautotrophy via manganese oxidation.</title>
        <authorList>
            <person name="Yu H."/>
            <person name="Leadbetter J.R."/>
        </authorList>
    </citation>
    <scope>NUCLEOTIDE SEQUENCE [LARGE SCALE GENOMIC DNA]</scope>
    <source>
        <strain evidence="2 3">Mn-1</strain>
    </source>
</reference>
<dbReference type="AlphaFoldDB" id="A0A7X6DU44"/>
<keyword evidence="3" id="KW-1185">Reference proteome</keyword>
<dbReference type="Proteomes" id="UP000534783">
    <property type="component" value="Unassembled WGS sequence"/>
</dbReference>
<keyword evidence="1" id="KW-1133">Transmembrane helix</keyword>
<organism evidence="2 3">
    <name type="scientific">Candidatus Manganitrophus noduliformans</name>
    <dbReference type="NCBI Taxonomy" id="2606439"/>
    <lineage>
        <taxon>Bacteria</taxon>
        <taxon>Pseudomonadati</taxon>
        <taxon>Nitrospirota</taxon>
        <taxon>Nitrospiria</taxon>
        <taxon>Candidatus Troglogloeales</taxon>
        <taxon>Candidatus Manganitrophaceae</taxon>
        <taxon>Candidatus Manganitrophus</taxon>
    </lineage>
</organism>
<evidence type="ECO:0000313" key="2">
    <source>
        <dbReference type="EMBL" id="NKE73335.1"/>
    </source>
</evidence>
<protein>
    <submittedName>
        <fullName evidence="2">Uncharacterized protein</fullName>
    </submittedName>
</protein>
<gene>
    <name evidence="2" type="ORF">MNODULE_21480</name>
</gene>